<reference evidence="2 3" key="1">
    <citation type="submission" date="2021-08" db="EMBL/GenBank/DDBJ databases">
        <title>Nocardioides bacterium WL0053 sp. nov., isolated from the sediment.</title>
        <authorList>
            <person name="Wang L."/>
            <person name="Zhang D."/>
            <person name="Zhang A."/>
        </authorList>
    </citation>
    <scope>NUCLEOTIDE SEQUENCE [LARGE SCALE GENOMIC DNA]</scope>
    <source>
        <strain evidence="2 3">WL0053</strain>
    </source>
</reference>
<dbReference type="InterPro" id="IPR039374">
    <property type="entry name" value="SIP_fam"/>
</dbReference>
<dbReference type="Proteomes" id="UP000754710">
    <property type="component" value="Unassembled WGS sequence"/>
</dbReference>
<dbReference type="InterPro" id="IPR013113">
    <property type="entry name" value="SIP_FAD-bd"/>
</dbReference>
<dbReference type="InterPro" id="IPR017938">
    <property type="entry name" value="Riboflavin_synthase-like_b-brl"/>
</dbReference>
<keyword evidence="3" id="KW-1185">Reference proteome</keyword>
<dbReference type="InterPro" id="IPR017927">
    <property type="entry name" value="FAD-bd_FR_type"/>
</dbReference>
<dbReference type="Pfam" id="PF08021">
    <property type="entry name" value="FAD_binding_9"/>
    <property type="match status" value="1"/>
</dbReference>
<name>A0ABS7RKH3_9ACTN</name>
<dbReference type="SUPFAM" id="SSF63380">
    <property type="entry name" value="Riboflavin synthase domain-like"/>
    <property type="match status" value="1"/>
</dbReference>
<dbReference type="PANTHER" id="PTHR30157:SF0">
    <property type="entry name" value="NADPH-DEPENDENT FERRIC-CHELATE REDUCTASE"/>
    <property type="match status" value="1"/>
</dbReference>
<dbReference type="RefSeq" id="WP_221025276.1">
    <property type="nucleotide sequence ID" value="NZ_JAIEZQ010000002.1"/>
</dbReference>
<proteinExistence type="predicted"/>
<dbReference type="PROSITE" id="PS51384">
    <property type="entry name" value="FAD_FR"/>
    <property type="match status" value="1"/>
</dbReference>
<dbReference type="PANTHER" id="PTHR30157">
    <property type="entry name" value="FERRIC REDUCTASE, NADPH-DEPENDENT"/>
    <property type="match status" value="1"/>
</dbReference>
<feature type="domain" description="FAD-binding FR-type" evidence="1">
    <location>
        <begin position="10"/>
        <end position="148"/>
    </location>
</feature>
<accession>A0ABS7RKH3</accession>
<sequence>MITATEATPALAFDVEVVRAVRLSPTFVRLTFGGPALAGFHPCGPGGPRDLRVKVMVPSPGHPLPDLSDLSEGWYRRWLAVDAAVRGAMRTYTVRAARLAGPEPTIDVDFVLHLDEHGRGGPASAWAAAARPGDRVTLIGPNAHSERYGGIEWRPPAPDPAAPVRVLLAGDETAVPAIASVLESLPPGYAGHALLEVPDRADFQDLATASAVEVRWLARGAHPHGTRLEASVGALLAACPPAARTEPVGWADVDVDAELLWESAAEAGTGLYAWVAGEAGTVRALRRLLVHEHGVDRRSVSFMGYWRRGRAAPA</sequence>
<dbReference type="Gene3D" id="3.40.50.80">
    <property type="entry name" value="Nucleotide-binding domain of ferredoxin-NADP reductase (FNR) module"/>
    <property type="match status" value="1"/>
</dbReference>
<dbReference type="CDD" id="cd06193">
    <property type="entry name" value="siderophore_interacting"/>
    <property type="match status" value="1"/>
</dbReference>
<dbReference type="InterPro" id="IPR007037">
    <property type="entry name" value="SIP_rossman_dom"/>
</dbReference>
<dbReference type="EMBL" id="JAIEZQ010000002">
    <property type="protein sequence ID" value="MBY9075541.1"/>
    <property type="molecule type" value="Genomic_DNA"/>
</dbReference>
<dbReference type="InterPro" id="IPR039261">
    <property type="entry name" value="FNR_nucleotide-bd"/>
</dbReference>
<organism evidence="2 3">
    <name type="scientific">Nocardioides jiangsuensis</name>
    <dbReference type="NCBI Taxonomy" id="2866161"/>
    <lineage>
        <taxon>Bacteria</taxon>
        <taxon>Bacillati</taxon>
        <taxon>Actinomycetota</taxon>
        <taxon>Actinomycetes</taxon>
        <taxon>Propionibacteriales</taxon>
        <taxon>Nocardioidaceae</taxon>
        <taxon>Nocardioides</taxon>
    </lineage>
</organism>
<dbReference type="Gene3D" id="2.40.30.10">
    <property type="entry name" value="Translation factors"/>
    <property type="match status" value="1"/>
</dbReference>
<comment type="caution">
    <text evidence="2">The sequence shown here is derived from an EMBL/GenBank/DDBJ whole genome shotgun (WGS) entry which is preliminary data.</text>
</comment>
<gene>
    <name evidence="2" type="ORF">K1X13_11980</name>
</gene>
<dbReference type="Pfam" id="PF04954">
    <property type="entry name" value="SIP"/>
    <property type="match status" value="1"/>
</dbReference>
<evidence type="ECO:0000313" key="2">
    <source>
        <dbReference type="EMBL" id="MBY9075541.1"/>
    </source>
</evidence>
<evidence type="ECO:0000313" key="3">
    <source>
        <dbReference type="Proteomes" id="UP000754710"/>
    </source>
</evidence>
<evidence type="ECO:0000259" key="1">
    <source>
        <dbReference type="PROSITE" id="PS51384"/>
    </source>
</evidence>
<protein>
    <submittedName>
        <fullName evidence="2">Siderophore-interacting protein</fullName>
    </submittedName>
</protein>